<keyword evidence="3 7" id="KW-0479">Metal-binding</keyword>
<evidence type="ECO:0000256" key="4">
    <source>
        <dbReference type="ARBA" id="ARBA00022801"/>
    </source>
</evidence>
<feature type="binding site" evidence="7">
    <location>
        <position position="491"/>
    </location>
    <ligand>
        <name>Zn(2+)</name>
        <dbReference type="ChEBI" id="CHEBI:29105"/>
        <label>1</label>
    </ligand>
</feature>
<dbReference type="InterPro" id="IPR001261">
    <property type="entry name" value="ArgE/DapE_CS"/>
</dbReference>
<dbReference type="GO" id="GO:0004181">
    <property type="term" value="F:metallocarboxypeptidase activity"/>
    <property type="evidence" value="ECO:0007669"/>
    <property type="project" value="InterPro"/>
</dbReference>
<dbReference type="InterPro" id="IPR011650">
    <property type="entry name" value="Peptidase_M20_dimer"/>
</dbReference>
<dbReference type="EMBL" id="KV427610">
    <property type="protein sequence ID" value="KZT10071.1"/>
    <property type="molecule type" value="Genomic_DNA"/>
</dbReference>
<dbReference type="Gene3D" id="3.30.70.360">
    <property type="match status" value="1"/>
</dbReference>
<reference evidence="9 10" key="1">
    <citation type="journal article" date="2016" name="Mol. Biol. Evol.">
        <title>Comparative Genomics of Early-Diverging Mushroom-Forming Fungi Provides Insights into the Origins of Lignocellulose Decay Capabilities.</title>
        <authorList>
            <person name="Nagy L.G."/>
            <person name="Riley R."/>
            <person name="Tritt A."/>
            <person name="Adam C."/>
            <person name="Daum C."/>
            <person name="Floudas D."/>
            <person name="Sun H."/>
            <person name="Yadav J.S."/>
            <person name="Pangilinan J."/>
            <person name="Larsson K.H."/>
            <person name="Matsuura K."/>
            <person name="Barry K."/>
            <person name="Labutti K."/>
            <person name="Kuo R."/>
            <person name="Ohm R.A."/>
            <person name="Bhattacharya S.S."/>
            <person name="Shirouzu T."/>
            <person name="Yoshinaga Y."/>
            <person name="Martin F.M."/>
            <person name="Grigoriev I.V."/>
            <person name="Hibbett D.S."/>
        </authorList>
    </citation>
    <scope>NUCLEOTIDE SEQUENCE [LARGE SCALE GENOMIC DNA]</scope>
    <source>
        <strain evidence="9 10">93-53</strain>
    </source>
</reference>
<dbReference type="GO" id="GO:0046872">
    <property type="term" value="F:metal ion binding"/>
    <property type="evidence" value="ECO:0007669"/>
    <property type="project" value="UniProtKB-KW"/>
</dbReference>
<accession>A0A165GAI3</accession>
<dbReference type="Proteomes" id="UP000076871">
    <property type="component" value="Unassembled WGS sequence"/>
</dbReference>
<evidence type="ECO:0000256" key="2">
    <source>
        <dbReference type="ARBA" id="ARBA00022670"/>
    </source>
</evidence>
<feature type="active site" evidence="6">
    <location>
        <position position="112"/>
    </location>
</feature>
<evidence type="ECO:0000256" key="6">
    <source>
        <dbReference type="PIRSR" id="PIRSR037217-1"/>
    </source>
</evidence>
<evidence type="ECO:0000256" key="5">
    <source>
        <dbReference type="ARBA" id="ARBA00022833"/>
    </source>
</evidence>
<keyword evidence="4" id="KW-0378">Hydrolase</keyword>
<dbReference type="FunCoup" id="A0A165GAI3">
    <property type="interactions" value="9"/>
</dbReference>
<dbReference type="GO" id="GO:0051603">
    <property type="term" value="P:proteolysis involved in protein catabolic process"/>
    <property type="evidence" value="ECO:0007669"/>
    <property type="project" value="TreeGrafter"/>
</dbReference>
<dbReference type="PROSITE" id="PS00758">
    <property type="entry name" value="ARGE_DAPE_CPG2_1"/>
    <property type="match status" value="1"/>
</dbReference>
<dbReference type="GO" id="GO:0000328">
    <property type="term" value="C:fungal-type vacuole lumen"/>
    <property type="evidence" value="ECO:0007669"/>
    <property type="project" value="TreeGrafter"/>
</dbReference>
<evidence type="ECO:0000313" key="9">
    <source>
        <dbReference type="EMBL" id="KZT10071.1"/>
    </source>
</evidence>
<dbReference type="PANTHER" id="PTHR45962:SF1">
    <property type="entry name" value="N-FATTY-ACYL-AMINO ACID SYNTHASE_HYDROLASE PM20D1"/>
    <property type="match status" value="1"/>
</dbReference>
<evidence type="ECO:0000256" key="1">
    <source>
        <dbReference type="ARBA" id="ARBA00006247"/>
    </source>
</evidence>
<dbReference type="SUPFAM" id="SSF55031">
    <property type="entry name" value="Bacterial exopeptidase dimerisation domain"/>
    <property type="match status" value="1"/>
</dbReference>
<evidence type="ECO:0000256" key="7">
    <source>
        <dbReference type="PIRSR" id="PIRSR037217-2"/>
    </source>
</evidence>
<dbReference type="InterPro" id="IPR047177">
    <property type="entry name" value="Pept_M20A"/>
</dbReference>
<dbReference type="SUPFAM" id="SSF53187">
    <property type="entry name" value="Zn-dependent exopeptidases"/>
    <property type="match status" value="1"/>
</dbReference>
<gene>
    <name evidence="9" type="ORF">LAESUDRAFT_645612</name>
</gene>
<dbReference type="RefSeq" id="XP_040767811.1">
    <property type="nucleotide sequence ID" value="XM_040903926.1"/>
</dbReference>
<dbReference type="Gene3D" id="3.40.630.10">
    <property type="entry name" value="Zn peptidases"/>
    <property type="match status" value="1"/>
</dbReference>
<keyword evidence="5 7" id="KW-0862">Zinc</keyword>
<dbReference type="PANTHER" id="PTHR45962">
    <property type="entry name" value="N-FATTY-ACYL-AMINO ACID SYNTHASE/HYDROLASE PM20D1"/>
    <property type="match status" value="1"/>
</dbReference>
<dbReference type="InterPro" id="IPR017141">
    <property type="entry name" value="Pept_M20_carboxypep"/>
</dbReference>
<feature type="domain" description="Peptidase M20 dimerisation" evidence="8">
    <location>
        <begin position="226"/>
        <end position="381"/>
    </location>
</feature>
<protein>
    <submittedName>
        <fullName evidence="9">Carboxypeptidase S</fullName>
    </submittedName>
</protein>
<feature type="binding site" evidence="7">
    <location>
        <position position="145"/>
    </location>
    <ligand>
        <name>Zn(2+)</name>
        <dbReference type="ChEBI" id="CHEBI:29105"/>
        <label>2</label>
    </ligand>
</feature>
<keyword evidence="10" id="KW-1185">Reference proteome</keyword>
<dbReference type="PIRSF" id="PIRSF037217">
    <property type="entry name" value="Carboxypeptidase_S"/>
    <property type="match status" value="1"/>
</dbReference>
<dbReference type="STRING" id="1314785.A0A165GAI3"/>
<name>A0A165GAI3_9APHY</name>
<feature type="active site" description="Proton acceptor" evidence="6">
    <location>
        <position position="179"/>
    </location>
</feature>
<dbReference type="GeneID" id="63820956"/>
<keyword evidence="9" id="KW-0121">Carboxypeptidase</keyword>
<dbReference type="OrthoDB" id="3064516at2759"/>
<evidence type="ECO:0000256" key="3">
    <source>
        <dbReference type="ARBA" id="ARBA00022723"/>
    </source>
</evidence>
<feature type="binding site" evidence="7">
    <location>
        <position position="180"/>
    </location>
    <ligand>
        <name>Zn(2+)</name>
        <dbReference type="ChEBI" id="CHEBI:29105"/>
        <label>1</label>
    </ligand>
</feature>
<dbReference type="AlphaFoldDB" id="A0A165GAI3"/>
<dbReference type="InParanoid" id="A0A165GAI3"/>
<dbReference type="CDD" id="cd05674">
    <property type="entry name" value="M20_yscS"/>
    <property type="match status" value="1"/>
</dbReference>
<comment type="similarity">
    <text evidence="1">Belongs to the peptidase M20A family.</text>
</comment>
<dbReference type="Pfam" id="PF01546">
    <property type="entry name" value="Peptidase_M20"/>
    <property type="match status" value="1"/>
</dbReference>
<feature type="binding site" evidence="7">
    <location>
        <position position="145"/>
    </location>
    <ligand>
        <name>Zn(2+)</name>
        <dbReference type="ChEBI" id="CHEBI:29105"/>
        <label>1</label>
    </ligand>
</feature>
<dbReference type="Pfam" id="PF07687">
    <property type="entry name" value="M20_dimer"/>
    <property type="match status" value="1"/>
</dbReference>
<evidence type="ECO:0000313" key="10">
    <source>
        <dbReference type="Proteomes" id="UP000076871"/>
    </source>
</evidence>
<dbReference type="InterPro" id="IPR002933">
    <property type="entry name" value="Peptidase_M20"/>
</dbReference>
<feature type="binding site" evidence="7">
    <location>
        <position position="208"/>
    </location>
    <ligand>
        <name>Zn(2+)</name>
        <dbReference type="ChEBI" id="CHEBI:29105"/>
        <label>2</label>
    </ligand>
</feature>
<dbReference type="FunFam" id="3.40.630.10:FF:000027">
    <property type="entry name" value="N-fatty-acyl-amino acid synthase/hydrolase PM20D1"/>
    <property type="match status" value="1"/>
</dbReference>
<sequence>MCKQTLPLKPQKHEELYESLGETFKTEDFLNRTVNFLSGAVRIPTQAYDKMGPIGEDSRWEVFAPFHDYLHDVFPRIHSLLDLTKLNTYGLVYSWKGSDESLKPLLLTAHQDVVPVNPDTYDQWEHSPFSGYFDGKLVWGRGSRDDKSGLITVMTAIELLLERGYQPTRGVVLAFGFDEEVSGIHGAASLGKYLLSTYGEDAFAMLVDEGGGISEQYGGVFALPSVAEKGYVDVRVELSAPGGHSSVPPEHTTIGMLAQLLVHYEDNPIPVALKRDTPMYWHAECLAAHAPDLPEIIRKAMSKAGKSQLALRVAQRELFKDPTFKALVGTTQAIDMINGGVKSNALPENVMAVVNHRIATDSSVSSVKNHSTELLKELAEHFNLSYTAFETSITGDKPGYGTLTLSDAWGTALEPAPITPVGQDAVPFQLLSGTIKSTHNAHRELTEDGITVIPSLVSGNTDTRYYWPLTQHIFRYSHYNAGSGTGLNGVHTVNEAAIAVNLVEMVRFFTTLILNADEADAL</sequence>
<feature type="binding site" evidence="7">
    <location>
        <position position="110"/>
    </location>
    <ligand>
        <name>Zn(2+)</name>
        <dbReference type="ChEBI" id="CHEBI:29105"/>
        <label>2</label>
    </ligand>
</feature>
<organism evidence="9 10">
    <name type="scientific">Laetiporus sulphureus 93-53</name>
    <dbReference type="NCBI Taxonomy" id="1314785"/>
    <lineage>
        <taxon>Eukaryota</taxon>
        <taxon>Fungi</taxon>
        <taxon>Dikarya</taxon>
        <taxon>Basidiomycota</taxon>
        <taxon>Agaricomycotina</taxon>
        <taxon>Agaricomycetes</taxon>
        <taxon>Polyporales</taxon>
        <taxon>Laetiporus</taxon>
    </lineage>
</organism>
<proteinExistence type="inferred from homology"/>
<keyword evidence="2" id="KW-0645">Protease</keyword>
<evidence type="ECO:0000259" key="8">
    <source>
        <dbReference type="Pfam" id="PF07687"/>
    </source>
</evidence>
<dbReference type="InterPro" id="IPR036264">
    <property type="entry name" value="Bact_exopeptidase_dim_dom"/>
</dbReference>